<dbReference type="InterPro" id="IPR034686">
    <property type="entry name" value="Terpene_cyclase-like_2"/>
</dbReference>
<comment type="similarity">
    <text evidence="2 4">Belongs to the terpene synthase family.</text>
</comment>
<evidence type="ECO:0000256" key="4">
    <source>
        <dbReference type="RuleBase" id="RU366034"/>
    </source>
</evidence>
<dbReference type="Proteomes" id="UP001166286">
    <property type="component" value="Unassembled WGS sequence"/>
</dbReference>
<comment type="cofactor">
    <cofactor evidence="1 4">
        <name>Mg(2+)</name>
        <dbReference type="ChEBI" id="CHEBI:18420"/>
    </cofactor>
</comment>
<dbReference type="SUPFAM" id="SSF48576">
    <property type="entry name" value="Terpenoid synthases"/>
    <property type="match status" value="1"/>
</dbReference>
<reference evidence="5" key="1">
    <citation type="submission" date="2023-03" db="EMBL/GenBank/DDBJ databases">
        <title>Complete genome of Cladonia borealis.</title>
        <authorList>
            <person name="Park H."/>
        </authorList>
    </citation>
    <scope>NUCLEOTIDE SEQUENCE</scope>
    <source>
        <strain evidence="5">ANT050790</strain>
    </source>
</reference>
<organism evidence="5 6">
    <name type="scientific">Cladonia borealis</name>
    <dbReference type="NCBI Taxonomy" id="184061"/>
    <lineage>
        <taxon>Eukaryota</taxon>
        <taxon>Fungi</taxon>
        <taxon>Dikarya</taxon>
        <taxon>Ascomycota</taxon>
        <taxon>Pezizomycotina</taxon>
        <taxon>Lecanoromycetes</taxon>
        <taxon>OSLEUM clade</taxon>
        <taxon>Lecanoromycetidae</taxon>
        <taxon>Lecanorales</taxon>
        <taxon>Lecanorineae</taxon>
        <taxon>Cladoniaceae</taxon>
        <taxon>Cladonia</taxon>
    </lineage>
</organism>
<gene>
    <name evidence="5" type="ORF">JMJ35_007380</name>
</gene>
<dbReference type="InterPro" id="IPR008949">
    <property type="entry name" value="Isoprenoid_synthase_dom_sf"/>
</dbReference>
<comment type="caution">
    <text evidence="5">The sequence shown here is derived from an EMBL/GenBank/DDBJ whole genome shotgun (WGS) entry which is preliminary data.</text>
</comment>
<dbReference type="SFLD" id="SFLDG01020">
    <property type="entry name" value="Terpene_Cyclase_Like_2"/>
    <property type="match status" value="1"/>
</dbReference>
<dbReference type="GO" id="GO:0008299">
    <property type="term" value="P:isoprenoid biosynthetic process"/>
    <property type="evidence" value="ECO:0007669"/>
    <property type="project" value="UniProtKB-ARBA"/>
</dbReference>
<evidence type="ECO:0000256" key="3">
    <source>
        <dbReference type="ARBA" id="ARBA00022842"/>
    </source>
</evidence>
<dbReference type="EC" id="4.2.3.-" evidence="4"/>
<keyword evidence="3 4" id="KW-0460">Magnesium</keyword>
<keyword evidence="6" id="KW-1185">Reference proteome</keyword>
<dbReference type="GO" id="GO:0010333">
    <property type="term" value="F:terpene synthase activity"/>
    <property type="evidence" value="ECO:0007669"/>
    <property type="project" value="InterPro"/>
</dbReference>
<evidence type="ECO:0000256" key="1">
    <source>
        <dbReference type="ARBA" id="ARBA00001946"/>
    </source>
</evidence>
<dbReference type="AlphaFoldDB" id="A0AA39QX25"/>
<name>A0AA39QX25_9LECA</name>
<proteinExistence type="inferred from homology"/>
<dbReference type="PANTHER" id="PTHR35201">
    <property type="entry name" value="TERPENE SYNTHASE"/>
    <property type="match status" value="1"/>
</dbReference>
<keyword evidence="4" id="KW-0456">Lyase</keyword>
<keyword evidence="4" id="KW-0479">Metal-binding</keyword>
<sequence length="358" mass="40277">MTALYLPDIRCALSRFAQGLHPDGEELAASLRIWVERYVKKATGKPSNADAFCLAAAMSFPDTDGDRLRICTEWITVLFVWDDLLDVPMDSDLVIDEQGTRDINRVMSCILTQPETFEPMVTQPVTGALHSFWGQFCATSSPEMQKRFVEAVLKYAEGAAKQVASREKNGFPNTKEFIVNRQSVSGVETLLALVEYCLQIQMPDCAYYHPTLQQLRDSINEIISWSNDIYSFNKEQACGDHANLVAVVAIDKGIPVQSAITYVSVMVQEAVNRYHESLEQIPKFDPEIDTLVSKYVRGIECVCTGLVNWHFQVDRYFGENFTEVSDKLVVDLLPKEKNALAPAHQLQYDEMLISSPQA</sequence>
<protein>
    <recommendedName>
        <fullName evidence="4">Terpene synthase</fullName>
        <ecNumber evidence="4">4.2.3.-</ecNumber>
    </recommendedName>
</protein>
<dbReference type="PANTHER" id="PTHR35201:SF4">
    <property type="entry name" value="BETA-PINACENE SYNTHASE-RELATED"/>
    <property type="match status" value="1"/>
</dbReference>
<dbReference type="Pfam" id="PF19086">
    <property type="entry name" value="Terpene_syn_C_2"/>
    <property type="match status" value="1"/>
</dbReference>
<accession>A0AA39QX25</accession>
<dbReference type="SFLD" id="SFLDS00005">
    <property type="entry name" value="Isoprenoid_Synthase_Type_I"/>
    <property type="match status" value="1"/>
</dbReference>
<dbReference type="EMBL" id="JAFEKC020000017">
    <property type="protein sequence ID" value="KAK0509986.1"/>
    <property type="molecule type" value="Genomic_DNA"/>
</dbReference>
<dbReference type="Gene3D" id="1.10.600.10">
    <property type="entry name" value="Farnesyl Diphosphate Synthase"/>
    <property type="match status" value="1"/>
</dbReference>
<dbReference type="GO" id="GO:0046872">
    <property type="term" value="F:metal ion binding"/>
    <property type="evidence" value="ECO:0007669"/>
    <property type="project" value="UniProtKB-KW"/>
</dbReference>
<evidence type="ECO:0000256" key="2">
    <source>
        <dbReference type="ARBA" id="ARBA00006333"/>
    </source>
</evidence>
<evidence type="ECO:0000313" key="5">
    <source>
        <dbReference type="EMBL" id="KAK0509986.1"/>
    </source>
</evidence>
<evidence type="ECO:0000313" key="6">
    <source>
        <dbReference type="Proteomes" id="UP001166286"/>
    </source>
</evidence>